<dbReference type="FunFam" id="1.25.40.80:FF:000004">
    <property type="entry name" value="Deoxyribodipyrimidine photolyase"/>
    <property type="match status" value="1"/>
</dbReference>
<comment type="similarity">
    <text evidence="2">Belongs to the DNA photolyase class-2 family.</text>
</comment>
<feature type="compositionally biased region" description="Pro residues" evidence="14">
    <location>
        <begin position="1249"/>
        <end position="1261"/>
    </location>
</feature>
<dbReference type="InterPro" id="IPR008148">
    <property type="entry name" value="DNA_photolyase_2"/>
</dbReference>
<evidence type="ECO:0000256" key="7">
    <source>
        <dbReference type="ARBA" id="ARBA00022827"/>
    </source>
</evidence>
<dbReference type="InterPro" id="IPR006050">
    <property type="entry name" value="DNA_photolyase_N"/>
</dbReference>
<evidence type="ECO:0000256" key="5">
    <source>
        <dbReference type="ARBA" id="ARBA00022630"/>
    </source>
</evidence>
<protein>
    <recommendedName>
        <fullName evidence="4">Deoxyribodipyrimidine photo-lyase</fullName>
        <ecNumber evidence="3">4.1.99.3</ecNumber>
    </recommendedName>
    <alternativeName>
        <fullName evidence="11">DNA photolyase</fullName>
    </alternativeName>
</protein>
<comment type="caution">
    <text evidence="16">The sequence shown here is derived from an EMBL/GenBank/DDBJ whole genome shotgun (WGS) entry which is preliminary data.</text>
</comment>
<dbReference type="InterPro" id="IPR036134">
    <property type="entry name" value="Crypto/Photolyase_FAD-like_sf"/>
</dbReference>
<dbReference type="PROSITE" id="PS01084">
    <property type="entry name" value="DNA_PHOTOLYASES_2_2"/>
    <property type="match status" value="1"/>
</dbReference>
<dbReference type="InterPro" id="IPR036155">
    <property type="entry name" value="Crypto/Photolyase_N_sf"/>
</dbReference>
<organism evidence="16 17">
    <name type="scientific">Apatococcus fuscideae</name>
    <dbReference type="NCBI Taxonomy" id="2026836"/>
    <lineage>
        <taxon>Eukaryota</taxon>
        <taxon>Viridiplantae</taxon>
        <taxon>Chlorophyta</taxon>
        <taxon>core chlorophytes</taxon>
        <taxon>Trebouxiophyceae</taxon>
        <taxon>Chlorellales</taxon>
        <taxon>Chlorellaceae</taxon>
        <taxon>Apatococcus</taxon>
    </lineage>
</organism>
<evidence type="ECO:0000256" key="13">
    <source>
        <dbReference type="ARBA" id="ARBA00055119"/>
    </source>
</evidence>
<dbReference type="InterPro" id="IPR052219">
    <property type="entry name" value="Photolyase_Class-2"/>
</dbReference>
<evidence type="ECO:0000256" key="11">
    <source>
        <dbReference type="ARBA" id="ARBA00031671"/>
    </source>
</evidence>
<dbReference type="PROSITE" id="PS51645">
    <property type="entry name" value="PHR_CRY_ALPHA_BETA"/>
    <property type="match status" value="1"/>
</dbReference>
<evidence type="ECO:0000256" key="1">
    <source>
        <dbReference type="ARBA" id="ARBA00001974"/>
    </source>
</evidence>
<dbReference type="FunFam" id="1.10.579.10:FF:000002">
    <property type="entry name" value="Deoxyribodipyrimidine photolyase"/>
    <property type="match status" value="1"/>
</dbReference>
<comment type="function">
    <text evidence="13">Involved in repair of UV radiation-induced DNA damage. Catalyzes the light-dependent monomerization (300-600 nm) of cyclobutylpyrimidine dimers (CPDs), which are formed between adjacent bases on the same DNA strand upon exposure to ultraviolet radiation. Required for plant survival in the presence of UV-B light. Not involved in the repair of (6-4) photoproducts.</text>
</comment>
<evidence type="ECO:0000256" key="2">
    <source>
        <dbReference type="ARBA" id="ARBA00006409"/>
    </source>
</evidence>
<keyword evidence="7" id="KW-0274">FAD</keyword>
<evidence type="ECO:0000256" key="10">
    <source>
        <dbReference type="ARBA" id="ARBA00023239"/>
    </source>
</evidence>
<dbReference type="SUPFAM" id="SSF50978">
    <property type="entry name" value="WD40 repeat-like"/>
    <property type="match status" value="1"/>
</dbReference>
<feature type="region of interest" description="Disordered" evidence="14">
    <location>
        <begin position="1213"/>
        <end position="1292"/>
    </location>
</feature>
<sequence>MELKLSTTVDFSSMFGVEYGRLQSGAHASCICMHPRQPVIAVGALGLVAEYDMYGAKLGSSEVIVSPVCLAYSKDGSLLIAVLKDSSVSCWHTSSWRRQILLTSQLGKGDRALQHAHLALLGGNAPVAFFGPHGGTTLRIVETGVQIVGRGQQQAQGTFLKTDNKKPIVAMAAFPGDHQLLLQFADGMLAACSVAQRSLTTLWSLQVGVQGQRMSSLTAEAHPLTAAPGQTLILVGSPSGCLAAVETTARGDARILWQSQMMRGSTFVGAGICQAEAQVLTFARDSRGEVRAQAWQLSGSVGSSRMVPLPVAPSSRLLEICLPGHAGSGVGRQEVAEVLMHAASNRLAAQTPSHHPLTATLRACSPLHTPLSFWSSTSSGELMQRLAFPEHLYVVDGGNLAAYNPSAGKLAEFMRLPAVNPATGLAHAAVEVVHSALQPAWLVFLRVLSASGDSSQEASGPEREFTLITERNVIDRDIAPQWFLPGKQGVFVGERDSHFAILANSGDKVDIYAVPSSVAPGSKPSKKLMAAPKPMRALNLPAFSNIFAGPAWGSLPKLEEGGGTGEGAGVLLWIDRAGLLGIGDLNDSTVSLSEGGMGWGNMGAGTSRRGGWLQPRKTLPLSSAESLLQLAWQSLTEDPQGAGDGGTGMVAAALTTARVLIVNANLQVLVSSHLQPTAPPFTSLLWAGPALLITSSAHQVMQLGWDSRLTKVGSLGGGPSACLLGALADRLLVARAAPAPAGLLSLEVSPRHLPILHCLLLAWATLSSSPLLPGGMARSRREMAQLAASYDCSGLETSLLPALAAAGCSDLAFSLASSRTSTHLRQHHQAAALAAVFNWTAALQPLLDLHRRSPTYPKAPMRGSKLQRKLVAAGRAAAAYGQLEAAAQAWQAAGHWAELLPLLALQGDFAALRSLQHNEDHEARVMAASLLATAEPRLSHGTAFQGNALPTRAFNLHYPWGTMSDSGNLSTLHTAPAGMLPAMQVSGSSPVPGADVSLVPRLDPRLLEAYLGVGQGGMRGTASPQENVQDQNSFLEAAIPATAGGGLPLPGGQPTGEVELRRPSAQSVPVDPIQDLLSMKPTPGPPMAPAAPKAIEMPSGLPNPRQGAGVLAPKAQAPVRTSFGGEKDPFYDSSDDEGTTESGFAGLDGLSSAPSTGQKFKVVIRGKDDLLSTGQLPDLKSAAQGLRLIDMPGPMRPPAPSASKIKPPVQFPMQFGGPPQPSASGQTPLASLDQDTRSRGGPVPAGMPMRPPPPASPPLPPAIASAPVQRVGPSLQPSTTSAPQATEASTRHHAAGVGFLESGRWEPAEAAFTAALAAAAPGADQGKQVCYLAACRLLQNQAKSSPAQMALLGRYAAAIPLHERHRRALVQSAAASNMAVANYGYSMQQLDLLTAQSAGTASQAYLSQLAARREACRAKGGSDSTIPLGEDMRLFIQALSSWGLVKPITRIRQLKGGKPGKGPVIYWMSRDQRVHDNWALLRACEIAQGTGAPVVIAFNLVEKFLVAGARQFGFMLRGLKELVPEMDKLNISFFMLRGDPVQTIPKLVKEMDAGALVTDFAAMRIGREWRDGVAKKVSIPFDEVDTHNVVPVWETSEKRETGARTIRSKIHKKLPEYLTAFPAVPKSAKYDGKVKPDEVEWEKVIKEAVEAGKEVPEIDWVKPGANAAVEALKAFLTKERLGHFTADRNDPNKPEALSGLSPYLHYGQLGAQRMAFDAKQLRSKYKEGVDGFLEESVVRRELSDNYVFYEKNYDKFEAAADWAKISLDKHRDDKREYTYTLEEFEKGETHDELWNAGQMEMVVMGKMHGFMRMYWGKKILEWTKSPEQAIEFSIYLNDKYEIDGRDSNGYVGCMWCCVGIHDQGWGERDVFGKIRYMNYNGCKRKFNIAGYVERIDKLARKHGKSVKGA</sequence>
<dbReference type="Gene3D" id="1.25.40.80">
    <property type="match status" value="1"/>
</dbReference>
<evidence type="ECO:0000313" key="16">
    <source>
        <dbReference type="EMBL" id="KAK9864759.1"/>
    </source>
</evidence>
<evidence type="ECO:0000256" key="4">
    <source>
        <dbReference type="ARBA" id="ARBA00014046"/>
    </source>
</evidence>
<dbReference type="GO" id="GO:0000719">
    <property type="term" value="P:photoreactive repair"/>
    <property type="evidence" value="ECO:0007669"/>
    <property type="project" value="TreeGrafter"/>
</dbReference>
<keyword evidence="8" id="KW-0238">DNA-binding</keyword>
<dbReference type="PANTHER" id="PTHR10211:SF0">
    <property type="entry name" value="DEOXYRIBODIPYRIMIDINE PHOTO-LYASE"/>
    <property type="match status" value="1"/>
</dbReference>
<dbReference type="PANTHER" id="PTHR10211">
    <property type="entry name" value="DEOXYRIBODIPYRIMIDINE PHOTOLYASE"/>
    <property type="match status" value="1"/>
</dbReference>
<evidence type="ECO:0000256" key="6">
    <source>
        <dbReference type="ARBA" id="ARBA00022763"/>
    </source>
</evidence>
<comment type="cofactor">
    <cofactor evidence="1">
        <name>FAD</name>
        <dbReference type="ChEBI" id="CHEBI:57692"/>
    </cofactor>
</comment>
<keyword evidence="5" id="KW-0285">Flavoprotein</keyword>
<keyword evidence="9" id="KW-0234">DNA repair</keyword>
<comment type="catalytic activity">
    <reaction evidence="12">
        <text>cyclobutadipyrimidine (in DNA) = 2 pyrimidine residues (in DNA).</text>
        <dbReference type="EC" id="4.1.99.3"/>
    </reaction>
</comment>
<keyword evidence="10" id="KW-0456">Lyase</keyword>
<proteinExistence type="inferred from homology"/>
<dbReference type="Pfam" id="PF00875">
    <property type="entry name" value="DNA_photolyase"/>
    <property type="match status" value="1"/>
</dbReference>
<dbReference type="Proteomes" id="UP001485043">
    <property type="component" value="Unassembled WGS sequence"/>
</dbReference>
<evidence type="ECO:0000256" key="9">
    <source>
        <dbReference type="ARBA" id="ARBA00023204"/>
    </source>
</evidence>
<dbReference type="InterPro" id="IPR036322">
    <property type="entry name" value="WD40_repeat_dom_sf"/>
</dbReference>
<feature type="domain" description="Photolyase/cryptochrome alpha/beta" evidence="15">
    <location>
        <begin position="1462"/>
        <end position="1592"/>
    </location>
</feature>
<accession>A0AAW1T7D0</accession>
<dbReference type="Gene3D" id="1.10.579.10">
    <property type="entry name" value="DNA Cyclobutane Dipyrimidine Photolyase, subunit A, domain 3"/>
    <property type="match status" value="1"/>
</dbReference>
<dbReference type="Gene3D" id="3.40.50.620">
    <property type="entry name" value="HUPs"/>
    <property type="match status" value="1"/>
</dbReference>
<dbReference type="GO" id="GO:0003904">
    <property type="term" value="F:deoxyribodipyrimidine photo-lyase activity"/>
    <property type="evidence" value="ECO:0007669"/>
    <property type="project" value="UniProtKB-EC"/>
</dbReference>
<evidence type="ECO:0000256" key="3">
    <source>
        <dbReference type="ARBA" id="ARBA00013149"/>
    </source>
</evidence>
<dbReference type="SUPFAM" id="SSF52425">
    <property type="entry name" value="Cryptochrome/photolyase, N-terminal domain"/>
    <property type="match status" value="1"/>
</dbReference>
<dbReference type="GO" id="GO:0003677">
    <property type="term" value="F:DNA binding"/>
    <property type="evidence" value="ECO:0007669"/>
    <property type="project" value="UniProtKB-KW"/>
</dbReference>
<name>A0AAW1T7D0_9CHLO</name>
<keyword evidence="17" id="KW-1185">Reference proteome</keyword>
<gene>
    <name evidence="16" type="ORF">WJX84_012411</name>
</gene>
<feature type="region of interest" description="Disordered" evidence="14">
    <location>
        <begin position="1120"/>
        <end position="1155"/>
    </location>
</feature>
<dbReference type="EC" id="4.1.99.3" evidence="3"/>
<reference evidence="16 17" key="1">
    <citation type="journal article" date="2024" name="Nat. Commun.">
        <title>Phylogenomics reveals the evolutionary origins of lichenization in chlorophyte algae.</title>
        <authorList>
            <person name="Puginier C."/>
            <person name="Libourel C."/>
            <person name="Otte J."/>
            <person name="Skaloud P."/>
            <person name="Haon M."/>
            <person name="Grisel S."/>
            <person name="Petersen M."/>
            <person name="Berrin J.G."/>
            <person name="Delaux P.M."/>
            <person name="Dal Grande F."/>
            <person name="Keller J."/>
        </authorList>
    </citation>
    <scope>NUCLEOTIDE SEQUENCE [LARGE SCALE GENOMIC DNA]</scope>
    <source>
        <strain evidence="16 17">SAG 2523</strain>
    </source>
</reference>
<evidence type="ECO:0000256" key="12">
    <source>
        <dbReference type="ARBA" id="ARBA00033999"/>
    </source>
</evidence>
<dbReference type="GO" id="GO:0009650">
    <property type="term" value="P:UV protection"/>
    <property type="evidence" value="ECO:0007669"/>
    <property type="project" value="UniProtKB-ARBA"/>
</dbReference>
<evidence type="ECO:0000313" key="17">
    <source>
        <dbReference type="Proteomes" id="UP001485043"/>
    </source>
</evidence>
<dbReference type="SUPFAM" id="SSF48173">
    <property type="entry name" value="Cryptochrome/photolyase FAD-binding domain"/>
    <property type="match status" value="1"/>
</dbReference>
<evidence type="ECO:0000259" key="15">
    <source>
        <dbReference type="PROSITE" id="PS51645"/>
    </source>
</evidence>
<feature type="compositionally biased region" description="Polar residues" evidence="14">
    <location>
        <begin position="1275"/>
        <end position="1288"/>
    </location>
</feature>
<dbReference type="InterPro" id="IPR014729">
    <property type="entry name" value="Rossmann-like_a/b/a_fold"/>
</dbReference>
<evidence type="ECO:0000256" key="8">
    <source>
        <dbReference type="ARBA" id="ARBA00023125"/>
    </source>
</evidence>
<keyword evidence="6" id="KW-0227">DNA damage</keyword>
<dbReference type="FunFam" id="3.40.50.620:FF:000110">
    <property type="entry name" value="Deoxyribodipyrimidine photolyase"/>
    <property type="match status" value="1"/>
</dbReference>
<evidence type="ECO:0000256" key="14">
    <source>
        <dbReference type="SAM" id="MobiDB-lite"/>
    </source>
</evidence>
<dbReference type="InterPro" id="IPR032673">
    <property type="entry name" value="DNA_photolyase_2_CS"/>
</dbReference>
<dbReference type="NCBIfam" id="TIGR00591">
    <property type="entry name" value="phr2"/>
    <property type="match status" value="1"/>
</dbReference>
<dbReference type="EMBL" id="JALJOV010000317">
    <property type="protein sequence ID" value="KAK9864759.1"/>
    <property type="molecule type" value="Genomic_DNA"/>
</dbReference>